<name>A0A9E5T3D3_9GAMM</name>
<comment type="caution">
    <text evidence="1">The sequence shown here is derived from an EMBL/GenBank/DDBJ whole genome shotgun (WGS) entry which is preliminary data.</text>
</comment>
<reference evidence="1" key="1">
    <citation type="submission" date="2020-03" db="EMBL/GenBank/DDBJ databases">
        <authorList>
            <person name="Guo F."/>
        </authorList>
    </citation>
    <scope>NUCLEOTIDE SEQUENCE</scope>
    <source>
        <strain evidence="1">JCM 30134</strain>
    </source>
</reference>
<accession>A0A9E5T3D3</accession>
<gene>
    <name evidence="1" type="ORF">G8770_16080</name>
</gene>
<organism evidence="1 2">
    <name type="scientific">Pseudomaricurvus hydrocarbonicus</name>
    <dbReference type="NCBI Taxonomy" id="1470433"/>
    <lineage>
        <taxon>Bacteria</taxon>
        <taxon>Pseudomonadati</taxon>
        <taxon>Pseudomonadota</taxon>
        <taxon>Gammaproteobacteria</taxon>
        <taxon>Cellvibrionales</taxon>
        <taxon>Cellvibrionaceae</taxon>
        <taxon>Pseudomaricurvus</taxon>
    </lineage>
</organism>
<dbReference type="EMBL" id="JAAONZ010000014">
    <property type="protein sequence ID" value="NHO67068.1"/>
    <property type="molecule type" value="Genomic_DNA"/>
</dbReference>
<sequence>MEKAKVTAALLKTYEVIYIDKFADAIEAELARASLKERFLLSDRKLELMSCGKPIVVKKGVSYDEACRFDEEIKKSGGICWIQESAPDGLYHERRSEKRRELSDRRDHYRGSAILPDRRMGIGRRTSDKGH</sequence>
<evidence type="ECO:0000313" key="2">
    <source>
        <dbReference type="Proteomes" id="UP000787472"/>
    </source>
</evidence>
<dbReference type="Proteomes" id="UP000787472">
    <property type="component" value="Unassembled WGS sequence"/>
</dbReference>
<keyword evidence="2" id="KW-1185">Reference proteome</keyword>
<evidence type="ECO:0000313" key="1">
    <source>
        <dbReference type="EMBL" id="NHO67068.1"/>
    </source>
</evidence>
<protein>
    <submittedName>
        <fullName evidence="1">Uncharacterized protein</fullName>
    </submittedName>
</protein>
<dbReference type="AlphaFoldDB" id="A0A9E5T3D3"/>
<dbReference type="RefSeq" id="WP_167189074.1">
    <property type="nucleotide sequence ID" value="NZ_JAAONZ010000014.1"/>
</dbReference>
<proteinExistence type="predicted"/>